<dbReference type="Proteomes" id="UP000660745">
    <property type="component" value="Unassembled WGS sequence"/>
</dbReference>
<dbReference type="SUPFAM" id="SSF47741">
    <property type="entry name" value="CO dehydrogenase ISP C-domain like"/>
    <property type="match status" value="1"/>
</dbReference>
<evidence type="ECO:0000256" key="2">
    <source>
        <dbReference type="ARBA" id="ARBA00022723"/>
    </source>
</evidence>
<dbReference type="PANTHER" id="PTHR44379:SF8">
    <property type="entry name" value="XANTHINE DEHYDROGENASE IRON-SULFUR-BINDING SUBUNIT XDHC-RELATED"/>
    <property type="match status" value="1"/>
</dbReference>
<sequence length="166" mass="17371">MPSQIVSLVVNGEQREFIAAPGATLLASLRESLGLTAAKRGCAQGACGTCTVLVDGRPEVSCLVAVETVAGRSIRTLEGVAAGGELDEVQSAFVDCFATQCGFCTAGMIMVAEALLDRNPDPSDEDVVEAISGNVCRCTGYRPIVIAILEAARRRREQAPQEVASR</sequence>
<dbReference type="InterPro" id="IPR001041">
    <property type="entry name" value="2Fe-2S_ferredoxin-type"/>
</dbReference>
<dbReference type="PROSITE" id="PS51085">
    <property type="entry name" value="2FE2S_FER_2"/>
    <property type="match status" value="1"/>
</dbReference>
<feature type="domain" description="2Fe-2S ferredoxin-type" evidence="6">
    <location>
        <begin position="4"/>
        <end position="80"/>
    </location>
</feature>
<dbReference type="RefSeq" id="WP_189137022.1">
    <property type="nucleotide sequence ID" value="NZ_BMNK01000001.1"/>
</dbReference>
<dbReference type="InterPro" id="IPR036010">
    <property type="entry name" value="2Fe-2S_ferredoxin-like_sf"/>
</dbReference>
<dbReference type="Pfam" id="PF01799">
    <property type="entry name" value="Fer2_2"/>
    <property type="match status" value="1"/>
</dbReference>
<accession>A0A918E233</accession>
<keyword evidence="5" id="KW-0411">Iron-sulfur</keyword>
<dbReference type="PROSITE" id="PS00197">
    <property type="entry name" value="2FE2S_FER_1"/>
    <property type="match status" value="1"/>
</dbReference>
<gene>
    <name evidence="7" type="ORF">GCM10012278_07650</name>
</gene>
<evidence type="ECO:0000256" key="5">
    <source>
        <dbReference type="ARBA" id="ARBA00023014"/>
    </source>
</evidence>
<protein>
    <submittedName>
        <fullName evidence="7">Ferredoxin</fullName>
    </submittedName>
</protein>
<dbReference type="InterPro" id="IPR012675">
    <property type="entry name" value="Beta-grasp_dom_sf"/>
</dbReference>
<evidence type="ECO:0000313" key="7">
    <source>
        <dbReference type="EMBL" id="GGP02033.1"/>
    </source>
</evidence>
<keyword evidence="8" id="KW-1185">Reference proteome</keyword>
<dbReference type="EMBL" id="BMNK01000001">
    <property type="protein sequence ID" value="GGP02033.1"/>
    <property type="molecule type" value="Genomic_DNA"/>
</dbReference>
<proteinExistence type="predicted"/>
<dbReference type="PANTHER" id="PTHR44379">
    <property type="entry name" value="OXIDOREDUCTASE WITH IRON-SULFUR SUBUNIT"/>
    <property type="match status" value="1"/>
</dbReference>
<dbReference type="GO" id="GO:0046872">
    <property type="term" value="F:metal ion binding"/>
    <property type="evidence" value="ECO:0007669"/>
    <property type="project" value="UniProtKB-KW"/>
</dbReference>
<dbReference type="Gene3D" id="1.10.150.120">
    <property type="entry name" value="[2Fe-2S]-binding domain"/>
    <property type="match status" value="1"/>
</dbReference>
<dbReference type="AlphaFoldDB" id="A0A918E233"/>
<evidence type="ECO:0000313" key="8">
    <source>
        <dbReference type="Proteomes" id="UP000660745"/>
    </source>
</evidence>
<dbReference type="InterPro" id="IPR002888">
    <property type="entry name" value="2Fe-2S-bd"/>
</dbReference>
<keyword evidence="1" id="KW-0001">2Fe-2S</keyword>
<dbReference type="Pfam" id="PF00111">
    <property type="entry name" value="Fer2"/>
    <property type="match status" value="1"/>
</dbReference>
<dbReference type="InterPro" id="IPR036884">
    <property type="entry name" value="2Fe-2S-bd_dom_sf"/>
</dbReference>
<evidence type="ECO:0000256" key="1">
    <source>
        <dbReference type="ARBA" id="ARBA00022714"/>
    </source>
</evidence>
<organism evidence="7 8">
    <name type="scientific">Nonomuraea glycinis</name>
    <dbReference type="NCBI Taxonomy" id="2047744"/>
    <lineage>
        <taxon>Bacteria</taxon>
        <taxon>Bacillati</taxon>
        <taxon>Actinomycetota</taxon>
        <taxon>Actinomycetes</taxon>
        <taxon>Streptosporangiales</taxon>
        <taxon>Streptosporangiaceae</taxon>
        <taxon>Nonomuraea</taxon>
    </lineage>
</organism>
<reference evidence="7" key="2">
    <citation type="submission" date="2020-09" db="EMBL/GenBank/DDBJ databases">
        <authorList>
            <person name="Sun Q."/>
            <person name="Zhou Y."/>
        </authorList>
    </citation>
    <scope>NUCLEOTIDE SEQUENCE</scope>
    <source>
        <strain evidence="7">CGMCC 4.7430</strain>
    </source>
</reference>
<dbReference type="GO" id="GO:0051537">
    <property type="term" value="F:2 iron, 2 sulfur cluster binding"/>
    <property type="evidence" value="ECO:0007669"/>
    <property type="project" value="UniProtKB-KW"/>
</dbReference>
<dbReference type="Gene3D" id="3.10.20.30">
    <property type="match status" value="1"/>
</dbReference>
<keyword evidence="4" id="KW-0408">Iron</keyword>
<evidence type="ECO:0000256" key="4">
    <source>
        <dbReference type="ARBA" id="ARBA00023004"/>
    </source>
</evidence>
<keyword evidence="3" id="KW-0560">Oxidoreductase</keyword>
<reference evidence="7" key="1">
    <citation type="journal article" date="2014" name="Int. J. Syst. Evol. Microbiol.">
        <title>Complete genome sequence of Corynebacterium casei LMG S-19264T (=DSM 44701T), isolated from a smear-ripened cheese.</title>
        <authorList>
            <consortium name="US DOE Joint Genome Institute (JGI-PGF)"/>
            <person name="Walter F."/>
            <person name="Albersmeier A."/>
            <person name="Kalinowski J."/>
            <person name="Ruckert C."/>
        </authorList>
    </citation>
    <scope>NUCLEOTIDE SEQUENCE</scope>
    <source>
        <strain evidence="7">CGMCC 4.7430</strain>
    </source>
</reference>
<comment type="caution">
    <text evidence="7">The sequence shown here is derived from an EMBL/GenBank/DDBJ whole genome shotgun (WGS) entry which is preliminary data.</text>
</comment>
<name>A0A918E233_9ACTN</name>
<dbReference type="InterPro" id="IPR006058">
    <property type="entry name" value="2Fe2S_fd_BS"/>
</dbReference>
<dbReference type="CDD" id="cd00207">
    <property type="entry name" value="fer2"/>
    <property type="match status" value="1"/>
</dbReference>
<dbReference type="InterPro" id="IPR051452">
    <property type="entry name" value="Diverse_Oxidoreductases"/>
</dbReference>
<dbReference type="SUPFAM" id="SSF54292">
    <property type="entry name" value="2Fe-2S ferredoxin-like"/>
    <property type="match status" value="1"/>
</dbReference>
<evidence type="ECO:0000256" key="3">
    <source>
        <dbReference type="ARBA" id="ARBA00023002"/>
    </source>
</evidence>
<keyword evidence="2" id="KW-0479">Metal-binding</keyword>
<evidence type="ECO:0000259" key="6">
    <source>
        <dbReference type="PROSITE" id="PS51085"/>
    </source>
</evidence>
<dbReference type="GO" id="GO:0016491">
    <property type="term" value="F:oxidoreductase activity"/>
    <property type="evidence" value="ECO:0007669"/>
    <property type="project" value="UniProtKB-KW"/>
</dbReference>